<dbReference type="Pfam" id="PF03070">
    <property type="entry name" value="TENA_THI-4"/>
    <property type="match status" value="1"/>
</dbReference>
<reference evidence="3" key="1">
    <citation type="journal article" date="2019" name="Environ. Microbiol.">
        <title>Fungal ecological strategies reflected in gene transcription - a case study of two litter decomposers.</title>
        <authorList>
            <person name="Barbi F."/>
            <person name="Kohler A."/>
            <person name="Barry K."/>
            <person name="Baskaran P."/>
            <person name="Daum C."/>
            <person name="Fauchery L."/>
            <person name="Ihrmark K."/>
            <person name="Kuo A."/>
            <person name="LaButti K."/>
            <person name="Lipzen A."/>
            <person name="Morin E."/>
            <person name="Grigoriev I.V."/>
            <person name="Henrissat B."/>
            <person name="Lindahl B."/>
            <person name="Martin F."/>
        </authorList>
    </citation>
    <scope>NUCLEOTIDE SEQUENCE</scope>
    <source>
        <strain evidence="3">JB14</strain>
    </source>
</reference>
<feature type="domain" description="Pyridoxamine kinase/Phosphomethylpyrimidine kinase" evidence="2">
    <location>
        <begin position="212"/>
        <end position="280"/>
    </location>
</feature>
<dbReference type="Pfam" id="PF08543">
    <property type="entry name" value="Phos_pyr_kin"/>
    <property type="match status" value="2"/>
</dbReference>
<evidence type="ECO:0000313" key="3">
    <source>
        <dbReference type="EMBL" id="KAE9405863.1"/>
    </source>
</evidence>
<evidence type="ECO:0000259" key="2">
    <source>
        <dbReference type="Pfam" id="PF08543"/>
    </source>
</evidence>
<dbReference type="Gene3D" id="3.40.1190.20">
    <property type="match status" value="2"/>
</dbReference>
<dbReference type="InterPro" id="IPR016084">
    <property type="entry name" value="Haem_Oase-like_multi-hlx"/>
</dbReference>
<feature type="domain" description="Thiaminase-2/PQQC" evidence="1">
    <location>
        <begin position="312"/>
        <end position="476"/>
    </location>
</feature>
<feature type="domain" description="Pyridoxamine kinase/Phosphomethylpyrimidine kinase" evidence="2">
    <location>
        <begin position="20"/>
        <end position="131"/>
    </location>
</feature>
<organism evidence="3 4">
    <name type="scientific">Gymnopus androsaceus JB14</name>
    <dbReference type="NCBI Taxonomy" id="1447944"/>
    <lineage>
        <taxon>Eukaryota</taxon>
        <taxon>Fungi</taxon>
        <taxon>Dikarya</taxon>
        <taxon>Basidiomycota</taxon>
        <taxon>Agaricomycotina</taxon>
        <taxon>Agaricomycetes</taxon>
        <taxon>Agaricomycetidae</taxon>
        <taxon>Agaricales</taxon>
        <taxon>Marasmiineae</taxon>
        <taxon>Omphalotaceae</taxon>
        <taxon>Gymnopus</taxon>
    </lineage>
</organism>
<protein>
    <recommendedName>
        <fullName evidence="5">Phosphomethylpyrimidine kinase</fullName>
    </recommendedName>
</protein>
<dbReference type="GO" id="GO:0005829">
    <property type="term" value="C:cytosol"/>
    <property type="evidence" value="ECO:0007669"/>
    <property type="project" value="TreeGrafter"/>
</dbReference>
<dbReference type="GO" id="GO:0009228">
    <property type="term" value="P:thiamine biosynthetic process"/>
    <property type="evidence" value="ECO:0007669"/>
    <property type="project" value="InterPro"/>
</dbReference>
<evidence type="ECO:0008006" key="5">
    <source>
        <dbReference type="Google" id="ProtNLM"/>
    </source>
</evidence>
<dbReference type="InterPro" id="IPR004399">
    <property type="entry name" value="HMP/HMP-P_kinase_dom"/>
</dbReference>
<dbReference type="GO" id="GO:0008902">
    <property type="term" value="F:hydroxymethylpyrimidine kinase activity"/>
    <property type="evidence" value="ECO:0007669"/>
    <property type="project" value="TreeGrafter"/>
</dbReference>
<accession>A0A6A4I7L8</accession>
<name>A0A6A4I7L8_9AGAR</name>
<dbReference type="Gene3D" id="1.20.910.10">
    <property type="entry name" value="Heme oxygenase-like"/>
    <property type="match status" value="1"/>
</dbReference>
<dbReference type="SUPFAM" id="SSF48613">
    <property type="entry name" value="Heme oxygenase-like"/>
    <property type="match status" value="1"/>
</dbReference>
<dbReference type="Proteomes" id="UP000799118">
    <property type="component" value="Unassembled WGS sequence"/>
</dbReference>
<keyword evidence="4" id="KW-1185">Reference proteome</keyword>
<evidence type="ECO:0000259" key="1">
    <source>
        <dbReference type="Pfam" id="PF03070"/>
    </source>
</evidence>
<dbReference type="InterPro" id="IPR013749">
    <property type="entry name" value="PM/HMP-P_kinase-1"/>
</dbReference>
<dbReference type="PANTHER" id="PTHR20858">
    <property type="entry name" value="PHOSPHOMETHYLPYRIMIDINE KINASE"/>
    <property type="match status" value="1"/>
</dbReference>
<dbReference type="InterPro" id="IPR004305">
    <property type="entry name" value="Thiaminase-2/PQQC"/>
</dbReference>
<dbReference type="PANTHER" id="PTHR20858:SF17">
    <property type="entry name" value="HYDROXYMETHYLPYRIMIDINE_PHOSPHOMETHYLPYRIMIDINE KINASE THI20-RELATED"/>
    <property type="match status" value="1"/>
</dbReference>
<dbReference type="OrthoDB" id="10028886at2759"/>
<dbReference type="CDD" id="cd01169">
    <property type="entry name" value="HMPP_kinase"/>
    <property type="match status" value="1"/>
</dbReference>
<dbReference type="SUPFAM" id="SSF53613">
    <property type="entry name" value="Ribokinase-like"/>
    <property type="match status" value="1"/>
</dbReference>
<evidence type="ECO:0000313" key="4">
    <source>
        <dbReference type="Proteomes" id="UP000799118"/>
    </source>
</evidence>
<dbReference type="InterPro" id="IPR029056">
    <property type="entry name" value="Ribokinase-like"/>
</dbReference>
<proteinExistence type="predicted"/>
<dbReference type="EMBL" id="ML769406">
    <property type="protein sequence ID" value="KAE9405863.1"/>
    <property type="molecule type" value="Genomic_DNA"/>
</dbReference>
<gene>
    <name evidence="3" type="ORF">BT96DRAFT_955119</name>
</gene>
<sequence>MTGFTRPQPSVSVLTIAGSDSSGGAGIQTFAAHQCYGTSAITALTAQNTTGVQDVFPSSPEFLEKQITSILSDIHIKAIKTGMLFDANITRAAISALKSHYPSSSPSNLPPIVCDPVCVSTSGHSLLNPDALGPEELLSFGPQAILLKGGHLTASMEDIDRVTASNPHLEVVRDGMMMMYDKEGSMNMEILKVNATSNHVLCQNQIFDSGGVRTKTTILYRPRIESTNTHGTGCTLSAAITARLALGFELTDAVRHAAQYTHLGIESADSSIGHGNGPLNHFHSMEKVTLPRPTPSNPYPLTTLLILRSAIKWKAYVEHDFVKLLGKGTLPRENFVRFIKQDYLYLRYYARAYALLAAKSPSFPVIHSATQTILNILHELNTHRTLCASFGVSEEELENTSEEMETGAYGGYLIDVGLRGDTTLLLMALLACLLGYGEVGLWLKKNAKRDGWVVLENNPYVRWIEDYSGNKTIEARAVDDPPSTRRLEGWSEVWERCTELEKGFWDMAMKRG</sequence>
<dbReference type="AlphaFoldDB" id="A0A6A4I7L8"/>
<dbReference type="GO" id="GO:0008972">
    <property type="term" value="F:phosphomethylpyrimidine kinase activity"/>
    <property type="evidence" value="ECO:0007669"/>
    <property type="project" value="InterPro"/>
</dbReference>